<proteinExistence type="predicted"/>
<evidence type="ECO:0000313" key="2">
    <source>
        <dbReference type="Proteomes" id="UP000831701"/>
    </source>
</evidence>
<protein>
    <submittedName>
        <fullName evidence="1">Uncharacterized protein</fullName>
    </submittedName>
</protein>
<dbReference type="Proteomes" id="UP000831701">
    <property type="component" value="Chromosome 1"/>
</dbReference>
<name>A0ACB8XB47_9TELE</name>
<gene>
    <name evidence="1" type="ORF">L3Q82_000187</name>
</gene>
<organism evidence="1 2">
    <name type="scientific">Scortum barcoo</name>
    <name type="common">barcoo grunter</name>
    <dbReference type="NCBI Taxonomy" id="214431"/>
    <lineage>
        <taxon>Eukaryota</taxon>
        <taxon>Metazoa</taxon>
        <taxon>Chordata</taxon>
        <taxon>Craniata</taxon>
        <taxon>Vertebrata</taxon>
        <taxon>Euteleostomi</taxon>
        <taxon>Actinopterygii</taxon>
        <taxon>Neopterygii</taxon>
        <taxon>Teleostei</taxon>
        <taxon>Neoteleostei</taxon>
        <taxon>Acanthomorphata</taxon>
        <taxon>Eupercaria</taxon>
        <taxon>Centrarchiformes</taxon>
        <taxon>Terapontoidei</taxon>
        <taxon>Terapontidae</taxon>
        <taxon>Scortum</taxon>
    </lineage>
</organism>
<evidence type="ECO:0000313" key="1">
    <source>
        <dbReference type="EMBL" id="KAI3376948.1"/>
    </source>
</evidence>
<accession>A0ACB8XB47</accession>
<keyword evidence="2" id="KW-1185">Reference proteome</keyword>
<dbReference type="EMBL" id="CM041531">
    <property type="protein sequence ID" value="KAI3376948.1"/>
    <property type="molecule type" value="Genomic_DNA"/>
</dbReference>
<sequence>MRRRRKEDEACQKTSVKSCCRIGNMKWWIFVVFLTDVFLPGCSGVHVYVRDEKRYAVPFQSVVLPCQYTSVSTQTPVVQWVYKSYCRDRTRDSFSFHDSVGGGGLTGGTGGAAGGYETGLTAGYLDCADSSRTVRTVASISGSSMTLSEYYKNRDISIMNKADLRIGGVQWGDSGVYICKVVISDDLEGQNEASVELLVLGFSGVPEDLLPDFDLKIMPEWVFVAAVALGSVLFLLLVGVCWCQCCPHSCCCYVSCWCCPDICCCPRHLYEAGKGIKTGTSTPQTPAYPPYFVTGVPTMVPIAPPSLVDKMSSVPPSDGSLLTAMPMHAVGVPYRVPTPQDQDSLRVLQYVEKQLAHFNPARSISHQCKLYKPICRFSFIHFFILARQACSLSELSSLHEGETGFRQTFRNVQKKALPAIPDHDPQPEPQRHRDNRSPEPQRYRENPPSPQRYRDDPDSEPRRYQDEPLPPRRYSDDPPSSSQSRRPGRNQRQQNHSDEENHSRWNPRSEHLQRKTYRAAGRTGSLDELEEFAASYKQRGGRGTEKREEERGDYETELLEFMKGKDHPRRNKKNGHKISPLSSPKKRRGTWDSERPVPPPPRVSPPSSSSQEKDYDSTFLSSLLERKAKLRGVGQRKSGARGEEDSDTPSKGSSKKSSGESSRHCSRSPSNRPEADSVPPYAEIDRNRTDRPSPRPLPENTRPSQPPAHSLPSRREEPRDKTRKTKRGSRPHRKVNLGPAATDTFLQCAYGLRLPVPCSPDLEEEVSCPSVQSSAAVRRSPDVDSSLELLFSASSVHRGSATVSSFKLPFHWSESVCIQVNVPQTERSTALFAQVILRCDYSTSANIQDVLVTWRYKSFCKDPVLEYYSTAYQSALQLGQDPSNDCPDRQRTVRVVIQKRGTNQPTLGAEYRERKITIQNNADLVISEVMWWDNGVYFCSVDAAGDTSGDSDKEVKLIVYPVMQHRMMKEAQRAMSSWVGGQPIYGPMSNASSQMNPLLYSGSVSGKSIPMKPMPLPPPQSSAYSMPPPSVHAPSNNNQMLDYLESQMRGMEMASPLLQSQPPPPHHMQQIPPPPQHMPTTIPFSPGPPSMISALDDGPTERRVITLPPIREPYSGRVAPPAPKTRPPSSSESSRSGFGRHEERGAAGRRYPSPARSRGNPRSYSEESLDERSRNGARGGMDRPRSRSRDDLFDGRSRGNYSRRGSWSSDDEGSSRRGGGSGRRGGGGWVEKPPSYSEYEPGQKPGPRRNDRYTVRHTLL</sequence>
<reference evidence="1" key="1">
    <citation type="submission" date="2022-04" db="EMBL/GenBank/DDBJ databases">
        <title>Jade perch genome.</title>
        <authorList>
            <person name="Chao B."/>
        </authorList>
    </citation>
    <scope>NUCLEOTIDE SEQUENCE</scope>
    <source>
        <strain evidence="1">CB-2022</strain>
    </source>
</reference>
<comment type="caution">
    <text evidence="1">The sequence shown here is derived from an EMBL/GenBank/DDBJ whole genome shotgun (WGS) entry which is preliminary data.</text>
</comment>